<dbReference type="AlphaFoldDB" id="A0A0X8JJ38"/>
<dbReference type="STRING" id="44742.AXF13_04810"/>
<reference evidence="2" key="1">
    <citation type="submission" date="2016-02" db="EMBL/GenBank/DDBJ databases">
        <authorList>
            <person name="Holder M.E."/>
            <person name="Ajami N.J."/>
            <person name="Petrosino J.F."/>
        </authorList>
    </citation>
    <scope>NUCLEOTIDE SEQUENCE [LARGE SCALE GENOMIC DNA]</scope>
    <source>
        <strain evidence="2">CCUG 45958</strain>
    </source>
</reference>
<evidence type="ECO:0000313" key="1">
    <source>
        <dbReference type="EMBL" id="AMD89487.1"/>
    </source>
</evidence>
<protein>
    <recommendedName>
        <fullName evidence="3">Phage tail protein</fullName>
    </recommendedName>
</protein>
<dbReference type="KEGG" id="dfi:AXF13_04810"/>
<dbReference type="Proteomes" id="UP000069241">
    <property type="component" value="Chromosome"/>
</dbReference>
<proteinExistence type="predicted"/>
<name>A0A0X8JJ38_9BACT</name>
<evidence type="ECO:0008006" key="3">
    <source>
        <dbReference type="Google" id="ProtNLM"/>
    </source>
</evidence>
<gene>
    <name evidence="1" type="ORF">AXF13_04810</name>
</gene>
<dbReference type="EMBL" id="CP014229">
    <property type="protein sequence ID" value="AMD89487.1"/>
    <property type="molecule type" value="Genomic_DNA"/>
</dbReference>
<sequence>MADYSGFQDMALRMIRENGYKALLRRGGEYDFNADVTGSGGEWPCDALNDHKIVERAVQAGAKAADGTLIVSTDIGVLIPALDLGTAPQVGDAFIVGDAAYKIERVTPTNPGNVDILFEVVARA</sequence>
<dbReference type="RefSeq" id="WP_062251858.1">
    <property type="nucleotide sequence ID" value="NZ_CP014229.1"/>
</dbReference>
<keyword evidence="2" id="KW-1185">Reference proteome</keyword>
<accession>A0A0X8JJ38</accession>
<evidence type="ECO:0000313" key="2">
    <source>
        <dbReference type="Proteomes" id="UP000069241"/>
    </source>
</evidence>
<organism evidence="1 2">
    <name type="scientific">Desulfovibrio fairfieldensis</name>
    <dbReference type="NCBI Taxonomy" id="44742"/>
    <lineage>
        <taxon>Bacteria</taxon>
        <taxon>Pseudomonadati</taxon>
        <taxon>Thermodesulfobacteriota</taxon>
        <taxon>Desulfovibrionia</taxon>
        <taxon>Desulfovibrionales</taxon>
        <taxon>Desulfovibrionaceae</taxon>
        <taxon>Desulfovibrio</taxon>
    </lineage>
</organism>